<dbReference type="OrthoDB" id="5651258at2"/>
<dbReference type="GO" id="GO:0007264">
    <property type="term" value="P:small GTPase-mediated signal transduction"/>
    <property type="evidence" value="ECO:0007669"/>
    <property type="project" value="InterPro"/>
</dbReference>
<feature type="domain" description="Ras-GEF" evidence="1">
    <location>
        <begin position="63"/>
        <end position="213"/>
    </location>
</feature>
<dbReference type="AlphaFoldDB" id="A0A0W0Z7W1"/>
<dbReference type="Proteomes" id="UP000054877">
    <property type="component" value="Unassembled WGS sequence"/>
</dbReference>
<evidence type="ECO:0000313" key="2">
    <source>
        <dbReference type="EMBL" id="KTD65221.1"/>
    </source>
</evidence>
<dbReference type="InterPro" id="IPR001895">
    <property type="entry name" value="RASGEF_cat_dom"/>
</dbReference>
<proteinExistence type="predicted"/>
<keyword evidence="3" id="KW-1185">Reference proteome</keyword>
<dbReference type="GO" id="GO:0005085">
    <property type="term" value="F:guanyl-nucleotide exchange factor activity"/>
    <property type="evidence" value="ECO:0007669"/>
    <property type="project" value="InterPro"/>
</dbReference>
<sequence length="364" mass="42007">MVATGNNVFLAWLKKHEKLNKEDSFPLTWDTMIADPSMQKAIAGSSKARILYSYVENAIARDHATLIDRKLREAIEGFGYEDYVNTEGFAKANKRTAKQQQYAAVYGVLEWYIKNDILQHTNRDSRLNAFRRWITVAELLLKRHNYDGAALVGFYLVALNTDLKCDNELPAACKKKYDDLLTLISPCGNYKMLNQRMAAYKHPDDLMPMFLVSRQITPLNDVLGEEANRDINDVRPKEKLYRCHKSRHELIKKFIRKESNKDFSLPEHLNKTFHRAQYYWKTSSKVEIPAAACGRQDSSNSVKSLKNSVFSLFRINTQVADRPVTSSQLYSKGLLPSFWSRGGRSPENYWDRMFSIDSQNKILP</sequence>
<dbReference type="InterPro" id="IPR023578">
    <property type="entry name" value="Ras_GEF_dom_sf"/>
</dbReference>
<name>A0A0W0Z7W1_LEGSP</name>
<dbReference type="EMBL" id="LNYX01000010">
    <property type="protein sequence ID" value="KTD65221.1"/>
    <property type="molecule type" value="Genomic_DNA"/>
</dbReference>
<reference evidence="2 3" key="1">
    <citation type="submission" date="2015-11" db="EMBL/GenBank/DDBJ databases">
        <title>Genomic analysis of 38 Legionella species identifies large and diverse effector repertoires.</title>
        <authorList>
            <person name="Burstein D."/>
            <person name="Amaro F."/>
            <person name="Zusman T."/>
            <person name="Lifshitz Z."/>
            <person name="Cohen O."/>
            <person name="Gilbert J.A."/>
            <person name="Pupko T."/>
            <person name="Shuman H.A."/>
            <person name="Segal G."/>
        </authorList>
    </citation>
    <scope>NUCLEOTIDE SEQUENCE [LARGE SCALE GENOMIC DNA]</scope>
    <source>
        <strain evidence="2 3">Mt.St.Helens-9</strain>
    </source>
</reference>
<comment type="caution">
    <text evidence="2">The sequence shown here is derived from an EMBL/GenBank/DDBJ whole genome shotgun (WGS) entry which is preliminary data.</text>
</comment>
<protein>
    <recommendedName>
        <fullName evidence="1">Ras-GEF domain-containing protein</fullName>
    </recommendedName>
</protein>
<dbReference type="InterPro" id="IPR036964">
    <property type="entry name" value="RASGEF_cat_dom_sf"/>
</dbReference>
<evidence type="ECO:0000313" key="3">
    <source>
        <dbReference type="Proteomes" id="UP000054877"/>
    </source>
</evidence>
<dbReference type="SUPFAM" id="SSF48366">
    <property type="entry name" value="Ras GEF"/>
    <property type="match status" value="1"/>
</dbReference>
<dbReference type="Pfam" id="PF00617">
    <property type="entry name" value="RasGEF"/>
    <property type="match status" value="1"/>
</dbReference>
<dbReference type="Gene3D" id="1.10.840.10">
    <property type="entry name" value="Ras guanine-nucleotide exchange factors catalytic domain"/>
    <property type="match status" value="1"/>
</dbReference>
<dbReference type="PATRIC" id="fig|452.5.peg.847"/>
<dbReference type="RefSeq" id="WP_058482722.1">
    <property type="nucleotide sequence ID" value="NZ_CAAAII010000003.1"/>
</dbReference>
<evidence type="ECO:0000259" key="1">
    <source>
        <dbReference type="Pfam" id="PF00617"/>
    </source>
</evidence>
<organism evidence="2 3">
    <name type="scientific">Legionella spiritensis</name>
    <dbReference type="NCBI Taxonomy" id="452"/>
    <lineage>
        <taxon>Bacteria</taxon>
        <taxon>Pseudomonadati</taxon>
        <taxon>Pseudomonadota</taxon>
        <taxon>Gammaproteobacteria</taxon>
        <taxon>Legionellales</taxon>
        <taxon>Legionellaceae</taxon>
        <taxon>Legionella</taxon>
    </lineage>
</organism>
<accession>A0A0W0Z7W1</accession>
<gene>
    <name evidence="2" type="ORF">Lspi_0773</name>
</gene>